<evidence type="ECO:0000313" key="12">
    <source>
        <dbReference type="EMBL" id="OEG15126.1"/>
    </source>
</evidence>
<feature type="transmembrane region" description="Helical" evidence="11">
    <location>
        <begin position="953"/>
        <end position="972"/>
    </location>
</feature>
<accession>A0A1E5GR13</accession>
<comment type="subcellular location">
    <subcellularLocation>
        <location evidence="1">Cell membrane</location>
        <topology evidence="1">Multi-pass membrane protein</topology>
    </subcellularLocation>
</comment>
<evidence type="ECO:0000256" key="11">
    <source>
        <dbReference type="SAM" id="Phobius"/>
    </source>
</evidence>
<comment type="caution">
    <text evidence="12">The sequence shown here is derived from an EMBL/GenBank/DDBJ whole genome shotgun (WGS) entry which is preliminary data.</text>
</comment>
<comment type="subunit">
    <text evidence="9">Homodimer. Interacts with EssB.</text>
</comment>
<protein>
    <recommendedName>
        <fullName evidence="3">Type VII secretion system accessory factor EsaA</fullName>
    </recommendedName>
</protein>
<gene>
    <name evidence="12" type="ORF">BCR23_09815</name>
</gene>
<organism evidence="12 13">
    <name type="scientific">Enterococcus quebecensis</name>
    <dbReference type="NCBI Taxonomy" id="903983"/>
    <lineage>
        <taxon>Bacteria</taxon>
        <taxon>Bacillati</taxon>
        <taxon>Bacillota</taxon>
        <taxon>Bacilli</taxon>
        <taxon>Lactobacillales</taxon>
        <taxon>Enterococcaceae</taxon>
        <taxon>Enterococcus</taxon>
    </lineage>
</organism>
<dbReference type="NCBIfam" id="TIGR03929">
    <property type="entry name" value="T7_esaA_Nterm"/>
    <property type="match status" value="1"/>
</dbReference>
<feature type="transmembrane region" description="Helical" evidence="11">
    <location>
        <begin position="1028"/>
        <end position="1048"/>
    </location>
</feature>
<dbReference type="PANTHER" id="PTHR43077:SF10">
    <property type="entry name" value="TRANSPORT PERMEASE PROTEIN"/>
    <property type="match status" value="1"/>
</dbReference>
<keyword evidence="5 11" id="KW-0812">Transmembrane</keyword>
<comment type="similarity">
    <text evidence="2">Belongs to the EsaA family.</text>
</comment>
<dbReference type="Proteomes" id="UP000094764">
    <property type="component" value="Unassembled WGS sequence"/>
</dbReference>
<evidence type="ECO:0000256" key="4">
    <source>
        <dbReference type="ARBA" id="ARBA00022475"/>
    </source>
</evidence>
<evidence type="ECO:0000256" key="5">
    <source>
        <dbReference type="ARBA" id="ARBA00022692"/>
    </source>
</evidence>
<sequence length="1140" mass="127192">MHCAGAFSLGEKSKLKNKLKKYLPIISIVVGSILFLSILSYIGFKSDNIQQTSNEKVTKMQYVLVNEDKGTLFEGRKYSLGTDFVTLINQDTANRWETTTRDIASRGVADGQFDAQIIIPQDFSERLLSLQSINPEKALVEYQVREGQNEITNQAIQGKVNDILKDFNQRIVQMYFSSIVGNLSEAQQNVNQIVGLEANHKNNLEKTIYLPFKEVPTNFSNVIDTASILDEDNKMFTSEQKAFVESVKQLMESNNTGLEANSQSTEEVQKSVNDYADEANEKLETSIKQFNEQFELQKEQLENQWQNDLKGYKAQFDGFDDSIKNQLGLFLTKGSEESKDTGVYANFLTNAYAFKGTQSKRIEELTSEIKDLEKQVTELTALKEDVAEKYYNDISANPETATEEQVKLAISKLISPVDKDSEIKEDGEYLTAVKNELQKLQEQALPSSTEFPILLAKLLGDGLLTQSESDKLSASYNLVTHYDPTLTAGNGNQFNILSTVPKEDISSKFNVTNTVNIDLKRANQSLQFGHIFNTGSGDRVEVINMATIRGNLEREILRNLSGSDYTATVSNDETQLTIAIILKDTESTKPPKVPANSNMSYTFESQIQWTYPNDSSDHNEYYQCNYFWKSNNVVTSSGQLAAYIDKDQPLKQDLPELFSLFTTLTSAAEKLTTIYADPTQQDVVSFAGYVTSNPDKSFNELATPNSVYWLYDNVTDTKKVSQISESLYKNYRANGESLYNDIVEQIDKLNATIGTSTDKNEGEAMTLYGTLNLMTVPDMMLQEASILGEWFDKASQEIDGTYNSWKETERVAPESVITDTNAHPDKNDTAAINSTTENLVKNIQTLASSSRETAKSTEESAAQVKDIAPIIQNLKESTNKVQTNANDILTNLDKTVTEVHEKTNDNAKYAETFDKVLSNTRNGGSDNSTVFNFLSNPIQEKGDFGKTRQNSLIPYYATIIAAFIIILVATAMQKYMKRRKVSKTDLLMNPSRAWYNTSNVIVILLSSVALSIAFALNLSLVVGMNAKIAWFSYAFLVLLAGLLLTLGCMRQFRVLTLYLSGAILGLFFMLTPLLGVATKTGTFANILYRVSPLQNIQNGFTALLNGSSIGWASYLILVILAVSGILLNFWVKPEDKKVKA</sequence>
<evidence type="ECO:0000256" key="9">
    <source>
        <dbReference type="ARBA" id="ARBA00046722"/>
    </source>
</evidence>
<proteinExistence type="inferred from homology"/>
<dbReference type="AlphaFoldDB" id="A0A1E5GR13"/>
<keyword evidence="6 11" id="KW-1133">Transmembrane helix</keyword>
<dbReference type="GO" id="GO:0005886">
    <property type="term" value="C:plasma membrane"/>
    <property type="evidence" value="ECO:0007669"/>
    <property type="project" value="UniProtKB-SubCell"/>
</dbReference>
<evidence type="ECO:0000256" key="1">
    <source>
        <dbReference type="ARBA" id="ARBA00004651"/>
    </source>
</evidence>
<dbReference type="PANTHER" id="PTHR43077">
    <property type="entry name" value="TRANSPORT PERMEASE YVFS-RELATED"/>
    <property type="match status" value="1"/>
</dbReference>
<reference evidence="13" key="1">
    <citation type="submission" date="2016-09" db="EMBL/GenBank/DDBJ databases">
        <authorList>
            <person name="Gulvik C.A."/>
        </authorList>
    </citation>
    <scope>NUCLEOTIDE SEQUENCE [LARGE SCALE GENOMIC DNA]</scope>
    <source>
        <strain evidence="13">LMG 26306</strain>
    </source>
</reference>
<name>A0A1E5GR13_9ENTE</name>
<feature type="transmembrane region" description="Helical" evidence="11">
    <location>
        <begin position="993"/>
        <end position="1016"/>
    </location>
</feature>
<keyword evidence="7" id="KW-0843">Virulence</keyword>
<evidence type="ECO:0000256" key="8">
    <source>
        <dbReference type="ARBA" id="ARBA00023136"/>
    </source>
</evidence>
<dbReference type="SUPFAM" id="SSF58113">
    <property type="entry name" value="Apolipoprotein A-I"/>
    <property type="match status" value="1"/>
</dbReference>
<feature type="transmembrane region" description="Helical" evidence="11">
    <location>
        <begin position="1111"/>
        <end position="1131"/>
    </location>
</feature>
<evidence type="ECO:0000256" key="10">
    <source>
        <dbReference type="SAM" id="Coils"/>
    </source>
</evidence>
<feature type="coiled-coil region" evidence="10">
    <location>
        <begin position="273"/>
        <end position="300"/>
    </location>
</feature>
<keyword evidence="4" id="KW-1003">Cell membrane</keyword>
<evidence type="ECO:0000313" key="13">
    <source>
        <dbReference type="Proteomes" id="UP000094764"/>
    </source>
</evidence>
<dbReference type="STRING" id="903983.BCR23_09815"/>
<feature type="coiled-coil region" evidence="10">
    <location>
        <begin position="355"/>
        <end position="389"/>
    </location>
</feature>
<keyword evidence="10" id="KW-0175">Coiled coil</keyword>
<feature type="transmembrane region" description="Helical" evidence="11">
    <location>
        <begin position="22"/>
        <end position="44"/>
    </location>
</feature>
<evidence type="ECO:0000256" key="2">
    <source>
        <dbReference type="ARBA" id="ARBA00008338"/>
    </source>
</evidence>
<feature type="transmembrane region" description="Helical" evidence="11">
    <location>
        <begin position="1055"/>
        <end position="1077"/>
    </location>
</feature>
<keyword evidence="8 11" id="KW-0472">Membrane</keyword>
<evidence type="ECO:0000256" key="7">
    <source>
        <dbReference type="ARBA" id="ARBA00023026"/>
    </source>
</evidence>
<evidence type="ECO:0000256" key="6">
    <source>
        <dbReference type="ARBA" id="ARBA00022989"/>
    </source>
</evidence>
<dbReference type="InterPro" id="IPR023838">
    <property type="entry name" value="T7SS_EsaA"/>
</dbReference>
<keyword evidence="13" id="KW-1185">Reference proteome</keyword>
<dbReference type="InterPro" id="IPR051328">
    <property type="entry name" value="T7SS_ABC-Transporter"/>
</dbReference>
<evidence type="ECO:0000256" key="3">
    <source>
        <dbReference type="ARBA" id="ARBA00020819"/>
    </source>
</evidence>
<dbReference type="EMBL" id="MIKB01000016">
    <property type="protein sequence ID" value="OEG15126.1"/>
    <property type="molecule type" value="Genomic_DNA"/>
</dbReference>